<dbReference type="InterPro" id="IPR005841">
    <property type="entry name" value="Alpha-D-phosphohexomutase_SF"/>
</dbReference>
<feature type="domain" description="Alpha-D-phosphohexomutase C-terminal" evidence="16">
    <location>
        <begin position="537"/>
        <end position="567"/>
    </location>
</feature>
<dbReference type="GO" id="GO:0000287">
    <property type="term" value="F:magnesium ion binding"/>
    <property type="evidence" value="ECO:0007669"/>
    <property type="project" value="InterPro"/>
</dbReference>
<evidence type="ECO:0000256" key="7">
    <source>
        <dbReference type="ARBA" id="ARBA00022526"/>
    </source>
</evidence>
<comment type="cofactor">
    <cofactor evidence="2">
        <name>Mg(2+)</name>
        <dbReference type="ChEBI" id="CHEBI:18420"/>
    </cofactor>
</comment>
<evidence type="ECO:0000256" key="13">
    <source>
        <dbReference type="ARBA" id="ARBA00041398"/>
    </source>
</evidence>
<dbReference type="Gene3D" id="3.40.120.10">
    <property type="entry name" value="Alpha-D-Glucose-1,6-Bisphosphate, subunit A, domain 3"/>
    <property type="match status" value="3"/>
</dbReference>
<dbReference type="InterPro" id="IPR005844">
    <property type="entry name" value="A-D-PHexomutase_a/b/a-I"/>
</dbReference>
<dbReference type="Pfam" id="PF00408">
    <property type="entry name" value="PGM_PMM_IV"/>
    <property type="match status" value="1"/>
</dbReference>
<keyword evidence="21" id="KW-1185">Reference proteome</keyword>
<protein>
    <recommendedName>
        <fullName evidence="12">Phosphoglucomutase</fullName>
        <ecNumber evidence="6">5.4.2.2</ecNumber>
    </recommendedName>
    <alternativeName>
        <fullName evidence="14">Alpha-phosphoglucomutase</fullName>
    </alternativeName>
    <alternativeName>
        <fullName evidence="13">Glucose phosphomutase</fullName>
    </alternativeName>
</protein>
<evidence type="ECO:0000256" key="9">
    <source>
        <dbReference type="ARBA" id="ARBA00022723"/>
    </source>
</evidence>
<accession>A0A0R2M5G1</accession>
<dbReference type="Pfam" id="PF02878">
    <property type="entry name" value="PGM_PMM_I"/>
    <property type="match status" value="1"/>
</dbReference>
<dbReference type="GO" id="GO:0006006">
    <property type="term" value="P:glucose metabolic process"/>
    <property type="evidence" value="ECO:0007669"/>
    <property type="project" value="UniProtKB-KW"/>
</dbReference>
<gene>
    <name evidence="20" type="ORF">IV64_GL000224</name>
</gene>
<dbReference type="InterPro" id="IPR005846">
    <property type="entry name" value="A-D-PHexomutase_a/b/a-III"/>
</dbReference>
<evidence type="ECO:0000256" key="5">
    <source>
        <dbReference type="ARBA" id="ARBA00010231"/>
    </source>
</evidence>
<evidence type="ECO:0000256" key="12">
    <source>
        <dbReference type="ARBA" id="ARBA00039995"/>
    </source>
</evidence>
<feature type="domain" description="Alpha-D-phosphohexomutase alpha/beta/alpha" evidence="18">
    <location>
        <begin position="229"/>
        <end position="332"/>
    </location>
</feature>
<evidence type="ECO:0000256" key="11">
    <source>
        <dbReference type="ARBA" id="ARBA00023235"/>
    </source>
</evidence>
<dbReference type="InterPro" id="IPR005845">
    <property type="entry name" value="A-D-PHexomutase_a/b/a-II"/>
</dbReference>
<keyword evidence="7" id="KW-0313">Glucose metabolism</keyword>
<evidence type="ECO:0000259" key="16">
    <source>
        <dbReference type="Pfam" id="PF00408"/>
    </source>
</evidence>
<comment type="catalytic activity">
    <reaction evidence="1">
        <text>alpha-D-glucose 1-phosphate = alpha-D-glucose 6-phosphate</text>
        <dbReference type="Rhea" id="RHEA:23536"/>
        <dbReference type="ChEBI" id="CHEBI:58225"/>
        <dbReference type="ChEBI" id="CHEBI:58601"/>
        <dbReference type="EC" id="5.4.2.2"/>
    </reaction>
</comment>
<dbReference type="InterPro" id="IPR016055">
    <property type="entry name" value="A-D-PHexomutase_a/b/a-I/II/III"/>
</dbReference>
<evidence type="ECO:0000256" key="3">
    <source>
        <dbReference type="ARBA" id="ARBA00005164"/>
    </source>
</evidence>
<evidence type="ECO:0000259" key="18">
    <source>
        <dbReference type="Pfam" id="PF02879"/>
    </source>
</evidence>
<dbReference type="PANTHER" id="PTHR45745:SF1">
    <property type="entry name" value="PHOSPHOGLUCOMUTASE 2B-RELATED"/>
    <property type="match status" value="1"/>
</dbReference>
<feature type="domain" description="Alpha-D-phosphohexomutase alpha/beta/alpha" evidence="17">
    <location>
        <begin position="60"/>
        <end position="198"/>
    </location>
</feature>
<evidence type="ECO:0000256" key="10">
    <source>
        <dbReference type="ARBA" id="ARBA00022842"/>
    </source>
</evidence>
<comment type="pathway">
    <text evidence="3">Glycolipid metabolism; diglucosyl-diacylglycerol biosynthesis.</text>
</comment>
<dbReference type="SUPFAM" id="SSF53738">
    <property type="entry name" value="Phosphoglucomutase, first 3 domains"/>
    <property type="match status" value="3"/>
</dbReference>
<dbReference type="PANTHER" id="PTHR45745">
    <property type="entry name" value="PHOSPHOMANNOMUTASE 45A"/>
    <property type="match status" value="1"/>
</dbReference>
<dbReference type="Gene3D" id="3.30.310.50">
    <property type="entry name" value="Alpha-D-phosphohexomutase, C-terminal domain"/>
    <property type="match status" value="1"/>
</dbReference>
<dbReference type="InterPro" id="IPR005843">
    <property type="entry name" value="A-D-PHexomutase_C"/>
</dbReference>
<evidence type="ECO:0000256" key="1">
    <source>
        <dbReference type="ARBA" id="ARBA00000443"/>
    </source>
</evidence>
<keyword evidence="9 15" id="KW-0479">Metal-binding</keyword>
<keyword evidence="8" id="KW-0597">Phosphoprotein</keyword>
<keyword evidence="10 15" id="KW-0460">Magnesium</keyword>
<sequence length="593" mass="65602">MLYTSFVSTNKLELGMVSLSWQDTYNTWKNQATLESSLKQELTAMAGDNAALEDAFYQPMEFGTAGMRGVLGPGINRMNIYTVRQATEGLARFMDTLPADVKERGVAISFDSRHHSKDFAHESARVLGLHGIKSFVFESLRPTPELSFTVRHLHTYAGIMITASHNPKQYNGYKIYGEDGGQMPPKESDLITSYIRKVSDLFAIEVADEDQLLGDHTETIIGDDVDQAYLAKVKEVTINQKLVDEVGKDMKLVFTPLHGTGRMLGEKALKNAGFKNFSVVKEQAVADPEFSTVKFPNPEFPEAFKMAIDLGKKEDADVLIAVDPDADRLGTAVRQPDGEYVLLTGNQIAAVLLHYILQANKDAGTLPDNAAAVKSIVSSEFATKIAKSYGVQMINVLTGFKYIAEQIEHFEATGEHTYMFGFEESYGYLIKPFVHDKDAIQTTVLLAEVAAYYKQQGKNLYDGLQDLFAEYGYFREKTTSEEFDGVGGSDKIAALMTKFREEAPTDFAGYTVDSTEDFQSQTETFADGHTAPIALPEANVLKYKLTDGTWIAIRPSGTEPKIKFYIGTLGKSLAEANNKLAQFEAAIQAFIKE</sequence>
<dbReference type="GO" id="GO:0006166">
    <property type="term" value="P:purine ribonucleoside salvage"/>
    <property type="evidence" value="ECO:0007669"/>
    <property type="project" value="TreeGrafter"/>
</dbReference>
<dbReference type="Pfam" id="PF02879">
    <property type="entry name" value="PGM_PMM_II"/>
    <property type="match status" value="1"/>
</dbReference>
<organism evidence="20 21">
    <name type="scientific">Lactiplantibacillus xiangfangensis</name>
    <dbReference type="NCBI Taxonomy" id="942150"/>
    <lineage>
        <taxon>Bacteria</taxon>
        <taxon>Bacillati</taxon>
        <taxon>Bacillota</taxon>
        <taxon>Bacilli</taxon>
        <taxon>Lactobacillales</taxon>
        <taxon>Lactobacillaceae</taxon>
        <taxon>Lactiplantibacillus</taxon>
    </lineage>
</organism>
<evidence type="ECO:0000256" key="15">
    <source>
        <dbReference type="RuleBase" id="RU004326"/>
    </source>
</evidence>
<evidence type="ECO:0000256" key="14">
    <source>
        <dbReference type="ARBA" id="ARBA00041467"/>
    </source>
</evidence>
<evidence type="ECO:0000256" key="6">
    <source>
        <dbReference type="ARBA" id="ARBA00012728"/>
    </source>
</evidence>
<comment type="caution">
    <text evidence="20">The sequence shown here is derived from an EMBL/GenBank/DDBJ whole genome shotgun (WGS) entry which is preliminary data.</text>
</comment>
<evidence type="ECO:0000259" key="17">
    <source>
        <dbReference type="Pfam" id="PF02878"/>
    </source>
</evidence>
<dbReference type="PROSITE" id="PS00710">
    <property type="entry name" value="PGM_PMM"/>
    <property type="match status" value="1"/>
</dbReference>
<dbReference type="CDD" id="cd05799">
    <property type="entry name" value="PGM2"/>
    <property type="match status" value="1"/>
</dbReference>
<dbReference type="AlphaFoldDB" id="A0A0R2M5G1"/>
<dbReference type="STRING" id="942150.IV64_GL000224"/>
<evidence type="ECO:0000313" key="21">
    <source>
        <dbReference type="Proteomes" id="UP000051783"/>
    </source>
</evidence>
<comment type="pathway">
    <text evidence="4">Lipid metabolism.</text>
</comment>
<dbReference type="EMBL" id="JQCL01000074">
    <property type="protein sequence ID" value="KRO09097.1"/>
    <property type="molecule type" value="Genomic_DNA"/>
</dbReference>
<evidence type="ECO:0000256" key="2">
    <source>
        <dbReference type="ARBA" id="ARBA00001946"/>
    </source>
</evidence>
<dbReference type="Pfam" id="PF02880">
    <property type="entry name" value="PGM_PMM_III"/>
    <property type="match status" value="1"/>
</dbReference>
<dbReference type="PATRIC" id="fig|942150.3.peg.231"/>
<reference evidence="20 21" key="1">
    <citation type="journal article" date="2015" name="Genome Announc.">
        <title>Expanding the biotechnology potential of lactobacilli through comparative genomics of 213 strains and associated genera.</title>
        <authorList>
            <person name="Sun Z."/>
            <person name="Harris H.M."/>
            <person name="McCann A."/>
            <person name="Guo C."/>
            <person name="Argimon S."/>
            <person name="Zhang W."/>
            <person name="Yang X."/>
            <person name="Jeffery I.B."/>
            <person name="Cooney J.C."/>
            <person name="Kagawa T.F."/>
            <person name="Liu W."/>
            <person name="Song Y."/>
            <person name="Salvetti E."/>
            <person name="Wrobel A."/>
            <person name="Rasinkangas P."/>
            <person name="Parkhill J."/>
            <person name="Rea M.C."/>
            <person name="O'Sullivan O."/>
            <person name="Ritari J."/>
            <person name="Douillard F.P."/>
            <person name="Paul Ross R."/>
            <person name="Yang R."/>
            <person name="Briner A.E."/>
            <person name="Felis G.E."/>
            <person name="de Vos W.M."/>
            <person name="Barrangou R."/>
            <person name="Klaenhammer T.R."/>
            <person name="Caufield P.W."/>
            <person name="Cui Y."/>
            <person name="Zhang H."/>
            <person name="O'Toole P.W."/>
        </authorList>
    </citation>
    <scope>NUCLEOTIDE SEQUENCE [LARGE SCALE GENOMIC DNA]</scope>
    <source>
        <strain evidence="20 21">LMG 26013</strain>
    </source>
</reference>
<proteinExistence type="inferred from homology"/>
<dbReference type="InterPro" id="IPR016066">
    <property type="entry name" value="A-D-PHexomutase_CS"/>
</dbReference>
<evidence type="ECO:0000256" key="8">
    <source>
        <dbReference type="ARBA" id="ARBA00022553"/>
    </source>
</evidence>
<evidence type="ECO:0000313" key="20">
    <source>
        <dbReference type="EMBL" id="KRO09097.1"/>
    </source>
</evidence>
<name>A0A0R2M5G1_9LACO</name>
<keyword evidence="11" id="KW-0413">Isomerase</keyword>
<dbReference type="EC" id="5.4.2.2" evidence="6"/>
<keyword evidence="7" id="KW-0119">Carbohydrate metabolism</keyword>
<dbReference type="GO" id="GO:0004614">
    <property type="term" value="F:phosphoglucomutase activity"/>
    <property type="evidence" value="ECO:0007669"/>
    <property type="project" value="UniProtKB-EC"/>
</dbReference>
<dbReference type="PRINTS" id="PR00509">
    <property type="entry name" value="PGMPMM"/>
</dbReference>
<dbReference type="Proteomes" id="UP000051783">
    <property type="component" value="Unassembled WGS sequence"/>
</dbReference>
<dbReference type="InterPro" id="IPR036900">
    <property type="entry name" value="A-D-PHexomutase_C_sf"/>
</dbReference>
<dbReference type="GO" id="GO:0008973">
    <property type="term" value="F:phosphopentomutase activity"/>
    <property type="evidence" value="ECO:0007669"/>
    <property type="project" value="TreeGrafter"/>
</dbReference>
<evidence type="ECO:0000259" key="19">
    <source>
        <dbReference type="Pfam" id="PF02880"/>
    </source>
</evidence>
<feature type="domain" description="Alpha-D-phosphohexomutase alpha/beta/alpha" evidence="19">
    <location>
        <begin position="344"/>
        <end position="471"/>
    </location>
</feature>
<evidence type="ECO:0000256" key="4">
    <source>
        <dbReference type="ARBA" id="ARBA00005189"/>
    </source>
</evidence>
<dbReference type="SUPFAM" id="SSF55957">
    <property type="entry name" value="Phosphoglucomutase, C-terminal domain"/>
    <property type="match status" value="1"/>
</dbReference>
<comment type="similarity">
    <text evidence="5 15">Belongs to the phosphohexose mutase family.</text>
</comment>